<comment type="caution">
    <text evidence="2">The sequence shown here is derived from an EMBL/GenBank/DDBJ whole genome shotgun (WGS) entry which is preliminary data.</text>
</comment>
<dbReference type="NCBIfam" id="TIGR00277">
    <property type="entry name" value="HDIG"/>
    <property type="match status" value="1"/>
</dbReference>
<dbReference type="EMBL" id="JAFBDQ010000006">
    <property type="protein sequence ID" value="MBM7556569.1"/>
    <property type="molecule type" value="Genomic_DNA"/>
</dbReference>
<sequence>MNQQLLFNIQEQFDNYVSQFSLSDPEEQQNIDLKYQHSYQVCNKMKKIIDDMLEGKEAYIAQTIALLHDIGRFKQYQEYKTFADAKSEDHAQLGVSVIKDNDLLATVDPINRELILKAIQYHNKPYLPENESEECLLYTKLIRDADKLDIWRVVLKEYTNQSDNNTVNLGLSTAEKISDAVYQQIMAEEVVKYEDLETISDFKLLQMGWVFDINFGPSFTIIKEKEYIDRLYDTLPKTPATKEIYSKINSYLEQQSR</sequence>
<evidence type="ECO:0000313" key="3">
    <source>
        <dbReference type="Proteomes" id="UP000774000"/>
    </source>
</evidence>
<dbReference type="InterPro" id="IPR006675">
    <property type="entry name" value="HDIG_dom"/>
</dbReference>
<accession>A0A939BQP7</accession>
<gene>
    <name evidence="2" type="ORF">JOC47_001420</name>
</gene>
<dbReference type="InterPro" id="IPR003607">
    <property type="entry name" value="HD/PDEase_dom"/>
</dbReference>
<reference evidence="2" key="1">
    <citation type="submission" date="2021-01" db="EMBL/GenBank/DDBJ databases">
        <title>Genomic Encyclopedia of Type Strains, Phase IV (KMG-IV): sequencing the most valuable type-strain genomes for metagenomic binning, comparative biology and taxonomic classification.</title>
        <authorList>
            <person name="Goeker M."/>
        </authorList>
    </citation>
    <scope>NUCLEOTIDE SEQUENCE</scope>
    <source>
        <strain evidence="2">DSM 23230</strain>
    </source>
</reference>
<proteinExistence type="predicted"/>
<dbReference type="Proteomes" id="UP000774000">
    <property type="component" value="Unassembled WGS sequence"/>
</dbReference>
<dbReference type="CDD" id="cd00077">
    <property type="entry name" value="HDc"/>
    <property type="match status" value="1"/>
</dbReference>
<dbReference type="AlphaFoldDB" id="A0A939BQP7"/>
<dbReference type="Gene3D" id="1.10.3210.10">
    <property type="entry name" value="Hypothetical protein af1432"/>
    <property type="match status" value="1"/>
</dbReference>
<dbReference type="PROSITE" id="PS51831">
    <property type="entry name" value="HD"/>
    <property type="match status" value="1"/>
</dbReference>
<evidence type="ECO:0000259" key="1">
    <source>
        <dbReference type="PROSITE" id="PS51831"/>
    </source>
</evidence>
<dbReference type="RefSeq" id="WP_204701349.1">
    <property type="nucleotide sequence ID" value="NZ_JAFBDQ010000006.1"/>
</dbReference>
<protein>
    <submittedName>
        <fullName evidence="2">Nucleotidyltransferase with HDIG domain</fullName>
    </submittedName>
</protein>
<dbReference type="Pfam" id="PF01966">
    <property type="entry name" value="HD"/>
    <property type="match status" value="1"/>
</dbReference>
<organism evidence="2 3">
    <name type="scientific">Halanaerobacter jeridensis</name>
    <dbReference type="NCBI Taxonomy" id="706427"/>
    <lineage>
        <taxon>Bacteria</taxon>
        <taxon>Bacillati</taxon>
        <taxon>Bacillota</taxon>
        <taxon>Clostridia</taxon>
        <taxon>Halanaerobiales</taxon>
        <taxon>Halobacteroidaceae</taxon>
        <taxon>Halanaerobacter</taxon>
    </lineage>
</organism>
<dbReference type="SUPFAM" id="SSF109604">
    <property type="entry name" value="HD-domain/PDEase-like"/>
    <property type="match status" value="1"/>
</dbReference>
<feature type="domain" description="HD" evidence="1">
    <location>
        <begin position="34"/>
        <end position="151"/>
    </location>
</feature>
<name>A0A939BQP7_9FIRM</name>
<dbReference type="InterPro" id="IPR006674">
    <property type="entry name" value="HD_domain"/>
</dbReference>
<keyword evidence="3" id="KW-1185">Reference proteome</keyword>
<evidence type="ECO:0000313" key="2">
    <source>
        <dbReference type="EMBL" id="MBM7556569.1"/>
    </source>
</evidence>